<comment type="caution">
    <text evidence="1">The sequence shown here is derived from an EMBL/GenBank/DDBJ whole genome shotgun (WGS) entry which is preliminary data.</text>
</comment>
<reference evidence="1" key="1">
    <citation type="submission" date="2020-06" db="EMBL/GenBank/DDBJ databases">
        <authorList>
            <person name="Li T."/>
            <person name="Hu X."/>
            <person name="Zhang T."/>
            <person name="Song X."/>
            <person name="Zhang H."/>
            <person name="Dai N."/>
            <person name="Sheng W."/>
            <person name="Hou X."/>
            <person name="Wei L."/>
        </authorList>
    </citation>
    <scope>NUCLEOTIDE SEQUENCE</scope>
    <source>
        <strain evidence="1">G02</strain>
        <tissue evidence="1">Leaf</tissue>
    </source>
</reference>
<dbReference type="PANTHER" id="PTHR48475:SF2">
    <property type="entry name" value="RIBONUCLEASE H"/>
    <property type="match status" value="1"/>
</dbReference>
<accession>A0AAW2L2Y2</accession>
<proteinExistence type="predicted"/>
<evidence type="ECO:0000313" key="1">
    <source>
        <dbReference type="EMBL" id="KAL0313636.1"/>
    </source>
</evidence>
<organism evidence="1">
    <name type="scientific">Sesamum radiatum</name>
    <name type="common">Black benniseed</name>
    <dbReference type="NCBI Taxonomy" id="300843"/>
    <lineage>
        <taxon>Eukaryota</taxon>
        <taxon>Viridiplantae</taxon>
        <taxon>Streptophyta</taxon>
        <taxon>Embryophyta</taxon>
        <taxon>Tracheophyta</taxon>
        <taxon>Spermatophyta</taxon>
        <taxon>Magnoliopsida</taxon>
        <taxon>eudicotyledons</taxon>
        <taxon>Gunneridae</taxon>
        <taxon>Pentapetalae</taxon>
        <taxon>asterids</taxon>
        <taxon>lamiids</taxon>
        <taxon>Lamiales</taxon>
        <taxon>Pedaliaceae</taxon>
        <taxon>Sesamum</taxon>
    </lineage>
</organism>
<protein>
    <submittedName>
        <fullName evidence="1">Uncharacterized protein</fullName>
    </submittedName>
</protein>
<dbReference type="EMBL" id="JACGWJ010000026">
    <property type="protein sequence ID" value="KAL0313636.1"/>
    <property type="molecule type" value="Genomic_DNA"/>
</dbReference>
<dbReference type="AlphaFoldDB" id="A0AAW2L2Y2"/>
<dbReference type="PANTHER" id="PTHR48475">
    <property type="entry name" value="RIBONUCLEASE H"/>
    <property type="match status" value="1"/>
</dbReference>
<reference evidence="1" key="2">
    <citation type="journal article" date="2024" name="Plant">
        <title>Genomic evolution and insights into agronomic trait innovations of Sesamum species.</title>
        <authorList>
            <person name="Miao H."/>
            <person name="Wang L."/>
            <person name="Qu L."/>
            <person name="Liu H."/>
            <person name="Sun Y."/>
            <person name="Le M."/>
            <person name="Wang Q."/>
            <person name="Wei S."/>
            <person name="Zheng Y."/>
            <person name="Lin W."/>
            <person name="Duan Y."/>
            <person name="Cao H."/>
            <person name="Xiong S."/>
            <person name="Wang X."/>
            <person name="Wei L."/>
            <person name="Li C."/>
            <person name="Ma Q."/>
            <person name="Ju M."/>
            <person name="Zhao R."/>
            <person name="Li G."/>
            <person name="Mu C."/>
            <person name="Tian Q."/>
            <person name="Mei H."/>
            <person name="Zhang T."/>
            <person name="Gao T."/>
            <person name="Zhang H."/>
        </authorList>
    </citation>
    <scope>NUCLEOTIDE SEQUENCE</scope>
    <source>
        <strain evidence="1">G02</strain>
    </source>
</reference>
<gene>
    <name evidence="1" type="ORF">Sradi_5762900</name>
</gene>
<name>A0AAW2L2Y2_SESRA</name>
<sequence>MTSTKESPFTLSYGTEVMAPAEIRELSWRVKHYDPASNAQGLWMNMDFIDEAREMAAARAAMYEARMAKAYNARVRLRNFQVRDLVLKKAKASSPIGKLDPKWEGPYKVMEIVNERSLQTATDGRKECFLHMERCQPQEVLHLEFIQEEELPPFCRFCSR</sequence>